<evidence type="ECO:0000259" key="1">
    <source>
        <dbReference type="Pfam" id="PF13649"/>
    </source>
</evidence>
<dbReference type="CDD" id="cd02440">
    <property type="entry name" value="AdoMet_MTases"/>
    <property type="match status" value="1"/>
</dbReference>
<proteinExistence type="predicted"/>
<sequence length="208" mass="22230">MTTYDANFWEKQYQSADPSWGTTPNAPVVATIPRLHLQPGRALELGAGHGGDALWLAAQGWAVTALDVAQTAVDRIARRAAEEGLAARVTAVRRDVTVDPLPTGPFDLVWGSFFYAPDREAVLRRAAESVNPGGALLIVDHGSVAPWSWSSASDHELPTPAELAESLGLGPDWTPEVLEAPKRIATGPNGQRAEVTDTIVGLRRAQQP</sequence>
<name>A0ABT1JFX5_ACTCY</name>
<reference evidence="2 3" key="1">
    <citation type="submission" date="2013-07" db="EMBL/GenBank/DDBJ databases">
        <authorList>
            <consortium name="DOE Joint Genome Institute"/>
            <person name="Reeve W."/>
            <person name="Huntemann M."/>
            <person name="Han J."/>
            <person name="Chen A."/>
            <person name="Kyrpides N."/>
            <person name="Mavromatis K."/>
            <person name="Markowitz V."/>
            <person name="Palaniappan K."/>
            <person name="Ivanova N."/>
            <person name="Schaumberg A."/>
            <person name="Pati A."/>
            <person name="Liolios K."/>
            <person name="Nordberg H.P."/>
            <person name="Cantor M.N."/>
            <person name="Hua S.X."/>
            <person name="Woyke T."/>
        </authorList>
    </citation>
    <scope>NUCLEOTIDE SEQUENCE [LARGE SCALE GENOMIC DNA]</scope>
    <source>
        <strain evidence="2 3">DSM 43889</strain>
    </source>
</reference>
<dbReference type="Pfam" id="PF13649">
    <property type="entry name" value="Methyltransf_25"/>
    <property type="match status" value="1"/>
</dbReference>
<evidence type="ECO:0000313" key="3">
    <source>
        <dbReference type="Proteomes" id="UP000791080"/>
    </source>
</evidence>
<evidence type="ECO:0000313" key="2">
    <source>
        <dbReference type="EMBL" id="MCP2331189.1"/>
    </source>
</evidence>
<keyword evidence="3" id="KW-1185">Reference proteome</keyword>
<reference evidence="2 3" key="2">
    <citation type="submission" date="2022-06" db="EMBL/GenBank/DDBJ databases">
        <title>Genomic Encyclopedia of Type Strains, Phase I: the one thousand microbial genomes (KMG-I) project.</title>
        <authorList>
            <person name="Kyrpides N."/>
        </authorList>
    </citation>
    <scope>NUCLEOTIDE SEQUENCE [LARGE SCALE GENOMIC DNA]</scope>
    <source>
        <strain evidence="2 3">DSM 43889</strain>
    </source>
</reference>
<keyword evidence="2" id="KW-0808">Transferase</keyword>
<gene>
    <name evidence="2" type="ORF">G443_001459</name>
</gene>
<keyword evidence="2" id="KW-0489">Methyltransferase</keyword>
<dbReference type="InterPro" id="IPR029063">
    <property type="entry name" value="SAM-dependent_MTases_sf"/>
</dbReference>
<accession>A0ABT1JFX5</accession>
<dbReference type="SUPFAM" id="SSF53335">
    <property type="entry name" value="S-adenosyl-L-methionine-dependent methyltransferases"/>
    <property type="match status" value="1"/>
</dbReference>
<dbReference type="EMBL" id="AUBJ02000001">
    <property type="protein sequence ID" value="MCP2331189.1"/>
    <property type="molecule type" value="Genomic_DNA"/>
</dbReference>
<dbReference type="RefSeq" id="WP_026420561.1">
    <property type="nucleotide sequence ID" value="NZ_AUBJ02000001.1"/>
</dbReference>
<protein>
    <submittedName>
        <fullName evidence="2">Methyltransferase domain-containing protein</fullName>
    </submittedName>
</protein>
<comment type="caution">
    <text evidence="2">The sequence shown here is derived from an EMBL/GenBank/DDBJ whole genome shotgun (WGS) entry which is preliminary data.</text>
</comment>
<dbReference type="Gene3D" id="3.40.50.150">
    <property type="entry name" value="Vaccinia Virus protein VP39"/>
    <property type="match status" value="1"/>
</dbReference>
<dbReference type="GO" id="GO:0032259">
    <property type="term" value="P:methylation"/>
    <property type="evidence" value="ECO:0007669"/>
    <property type="project" value="UniProtKB-KW"/>
</dbReference>
<dbReference type="GO" id="GO:0008168">
    <property type="term" value="F:methyltransferase activity"/>
    <property type="evidence" value="ECO:0007669"/>
    <property type="project" value="UniProtKB-KW"/>
</dbReference>
<feature type="domain" description="Methyltransferase" evidence="1">
    <location>
        <begin position="43"/>
        <end position="134"/>
    </location>
</feature>
<organism evidence="2 3">
    <name type="scientific">Actinoalloteichus caeruleus DSM 43889</name>
    <dbReference type="NCBI Taxonomy" id="1120930"/>
    <lineage>
        <taxon>Bacteria</taxon>
        <taxon>Bacillati</taxon>
        <taxon>Actinomycetota</taxon>
        <taxon>Actinomycetes</taxon>
        <taxon>Pseudonocardiales</taxon>
        <taxon>Pseudonocardiaceae</taxon>
        <taxon>Actinoalloteichus</taxon>
        <taxon>Actinoalloteichus cyanogriseus</taxon>
    </lineage>
</organism>
<dbReference type="Proteomes" id="UP000791080">
    <property type="component" value="Unassembled WGS sequence"/>
</dbReference>
<dbReference type="InterPro" id="IPR050508">
    <property type="entry name" value="Methyltransf_Superfamily"/>
</dbReference>
<dbReference type="PANTHER" id="PTHR42912">
    <property type="entry name" value="METHYLTRANSFERASE"/>
    <property type="match status" value="1"/>
</dbReference>
<dbReference type="InterPro" id="IPR041698">
    <property type="entry name" value="Methyltransf_25"/>
</dbReference>